<feature type="compositionally biased region" description="Low complexity" evidence="2">
    <location>
        <begin position="160"/>
        <end position="173"/>
    </location>
</feature>
<gene>
    <name evidence="3" type="ORF">EZS28_030162</name>
</gene>
<protein>
    <submittedName>
        <fullName evidence="3">Uncharacterized protein</fullName>
    </submittedName>
</protein>
<evidence type="ECO:0000313" key="3">
    <source>
        <dbReference type="EMBL" id="KAA6374310.1"/>
    </source>
</evidence>
<evidence type="ECO:0000256" key="1">
    <source>
        <dbReference type="SAM" id="Coils"/>
    </source>
</evidence>
<dbReference type="EMBL" id="SNRW01012072">
    <property type="protein sequence ID" value="KAA6374310.1"/>
    <property type="molecule type" value="Genomic_DNA"/>
</dbReference>
<comment type="caution">
    <text evidence="3">The sequence shown here is derived from an EMBL/GenBank/DDBJ whole genome shotgun (WGS) entry which is preliminary data.</text>
</comment>
<dbReference type="Proteomes" id="UP000324800">
    <property type="component" value="Unassembled WGS sequence"/>
</dbReference>
<reference evidence="3 4" key="1">
    <citation type="submission" date="2019-03" db="EMBL/GenBank/DDBJ databases">
        <title>Single cell metagenomics reveals metabolic interactions within the superorganism composed of flagellate Streblomastix strix and complex community of Bacteroidetes bacteria on its surface.</title>
        <authorList>
            <person name="Treitli S.C."/>
            <person name="Kolisko M."/>
            <person name="Husnik F."/>
            <person name="Keeling P."/>
            <person name="Hampl V."/>
        </authorList>
    </citation>
    <scope>NUCLEOTIDE SEQUENCE [LARGE SCALE GENOMIC DNA]</scope>
    <source>
        <strain evidence="3">ST1C</strain>
    </source>
</reference>
<accession>A0A5J4UVX7</accession>
<feature type="compositionally biased region" description="Basic residues" evidence="2">
    <location>
        <begin position="213"/>
        <end position="225"/>
    </location>
</feature>
<feature type="coiled-coil region" evidence="1">
    <location>
        <begin position="54"/>
        <end position="81"/>
    </location>
</feature>
<sequence>CEYLQKDKNRVLNECNALHQRMVTQTVQAHARERQCELSLQKMSDQVKDTRFLNTQLCTRLTEREKELQELSKKHDELMAQQLIAVRTSSGKNITLRDIQNDQQKKQKSVFGGQSGYTASRQSSKGSRQSFQPKRSHSPQFESKYEDDDYGNKKRRKSYQKQSRNTQSQNSQSRSRDQSRSGSNDSRSRSRSKSGDSRNSETSSVEIREERRKGRRNNGKKVTQK</sequence>
<proteinExistence type="predicted"/>
<organism evidence="3 4">
    <name type="scientific">Streblomastix strix</name>
    <dbReference type="NCBI Taxonomy" id="222440"/>
    <lineage>
        <taxon>Eukaryota</taxon>
        <taxon>Metamonada</taxon>
        <taxon>Preaxostyla</taxon>
        <taxon>Oxymonadida</taxon>
        <taxon>Streblomastigidae</taxon>
        <taxon>Streblomastix</taxon>
    </lineage>
</organism>
<feature type="compositionally biased region" description="Polar residues" evidence="2">
    <location>
        <begin position="116"/>
        <end position="141"/>
    </location>
</feature>
<evidence type="ECO:0000256" key="2">
    <source>
        <dbReference type="SAM" id="MobiDB-lite"/>
    </source>
</evidence>
<name>A0A5J4UVX7_9EUKA</name>
<feature type="region of interest" description="Disordered" evidence="2">
    <location>
        <begin position="98"/>
        <end position="225"/>
    </location>
</feature>
<feature type="non-terminal residue" evidence="3">
    <location>
        <position position="1"/>
    </location>
</feature>
<dbReference type="AlphaFoldDB" id="A0A5J4UVX7"/>
<keyword evidence="1" id="KW-0175">Coiled coil</keyword>
<evidence type="ECO:0000313" key="4">
    <source>
        <dbReference type="Proteomes" id="UP000324800"/>
    </source>
</evidence>